<protein>
    <submittedName>
        <fullName evidence="6">SUMO protease</fullName>
    </submittedName>
</protein>
<sequence length="402" mass="45491">MIVGKTLDHFKAANMGWEAIQVVMVDKDMNEISVIKHSFPDATVLLCHFHVLKYRRTVIREGNVEFGAERASSLPQKLSKTRSEGRKTFNFRLEKRGELAFEDVGALVAATANKDRSLADLVDLFSAVPVQYQDAELKHPKFRKDKNPIIAASLAFLIPYRLARKISGSFLKMPLPSQSDEDPPYENIAGIGNFTLFQLDSMQKIWTLKQECDKGSSLLTSMKANCSNKVKREDVVARIKRSHPYQAMHPEYKPDLKFYYMYQLGPGQWMKATIFQAFAKILQVETLSTVVSANALYTCLVIYFSRSHWTMIAINSKKKAMLAYDPLCNKDYITLLTKVTDTLMAEAELKGYKIGVVGSPVQKDGSRFGMLLDEKVSSAFEDADLVDIRFRVVRSLLDNEVI</sequence>
<dbReference type="EMBL" id="NBNE01000144">
    <property type="protein sequence ID" value="OWZ22349.1"/>
    <property type="molecule type" value="Genomic_DNA"/>
</dbReference>
<dbReference type="SUPFAM" id="SSF54001">
    <property type="entry name" value="Cysteine proteinases"/>
    <property type="match status" value="1"/>
</dbReference>
<evidence type="ECO:0000313" key="7">
    <source>
        <dbReference type="Proteomes" id="UP000198211"/>
    </source>
</evidence>
<accession>A0A225WZ92</accession>
<feature type="domain" description="ZSWIM1/3 RNaseH-like" evidence="5">
    <location>
        <begin position="5"/>
        <end position="45"/>
    </location>
</feature>
<evidence type="ECO:0000259" key="4">
    <source>
        <dbReference type="Pfam" id="PF02902"/>
    </source>
</evidence>
<dbReference type="Pfam" id="PF21056">
    <property type="entry name" value="ZSWIM1-3_RNaseH-like"/>
    <property type="match status" value="1"/>
</dbReference>
<dbReference type="InterPro" id="IPR048324">
    <property type="entry name" value="ZSWIM1-3_RNaseH-like"/>
</dbReference>
<proteinExistence type="inferred from homology"/>
<evidence type="ECO:0000259" key="5">
    <source>
        <dbReference type="Pfam" id="PF21056"/>
    </source>
</evidence>
<dbReference type="AlphaFoldDB" id="A0A225WZ92"/>
<dbReference type="Pfam" id="PF02902">
    <property type="entry name" value="Peptidase_C48"/>
    <property type="match status" value="1"/>
</dbReference>
<dbReference type="OrthoDB" id="124789at2759"/>
<keyword evidence="3" id="KW-0378">Hydrolase</keyword>
<reference evidence="7" key="1">
    <citation type="submission" date="2017-03" db="EMBL/GenBank/DDBJ databases">
        <title>Phytopthora megakarya and P. palmivora, two closely related causual agents of cacao black pod achieved similar genome size and gene model numbers by different mechanisms.</title>
        <authorList>
            <person name="Ali S."/>
            <person name="Shao J."/>
            <person name="Larry D.J."/>
            <person name="Kronmiller B."/>
            <person name="Shen D."/>
            <person name="Strem M.D."/>
            <person name="Melnick R.L."/>
            <person name="Guiltinan M.J."/>
            <person name="Tyler B.M."/>
            <person name="Meinhardt L.W."/>
            <person name="Bailey B.A."/>
        </authorList>
    </citation>
    <scope>NUCLEOTIDE SEQUENCE [LARGE SCALE GENOMIC DNA]</scope>
    <source>
        <strain evidence="7">zdho120</strain>
    </source>
</reference>
<evidence type="ECO:0000313" key="6">
    <source>
        <dbReference type="EMBL" id="OWZ22349.1"/>
    </source>
</evidence>
<gene>
    <name evidence="6" type="ORF">PHMEG_0002974</name>
</gene>
<keyword evidence="2 6" id="KW-0645">Protease</keyword>
<organism evidence="6 7">
    <name type="scientific">Phytophthora megakarya</name>
    <dbReference type="NCBI Taxonomy" id="4795"/>
    <lineage>
        <taxon>Eukaryota</taxon>
        <taxon>Sar</taxon>
        <taxon>Stramenopiles</taxon>
        <taxon>Oomycota</taxon>
        <taxon>Peronosporomycetes</taxon>
        <taxon>Peronosporales</taxon>
        <taxon>Peronosporaceae</taxon>
        <taxon>Phytophthora</taxon>
    </lineage>
</organism>
<dbReference type="GO" id="GO:0008234">
    <property type="term" value="F:cysteine-type peptidase activity"/>
    <property type="evidence" value="ECO:0007669"/>
    <property type="project" value="InterPro"/>
</dbReference>
<comment type="caution">
    <text evidence="6">The sequence shown here is derived from an EMBL/GenBank/DDBJ whole genome shotgun (WGS) entry which is preliminary data.</text>
</comment>
<dbReference type="InterPro" id="IPR003653">
    <property type="entry name" value="Peptidase_C48_C"/>
</dbReference>
<dbReference type="PANTHER" id="PTHR31569:SF4">
    <property type="entry name" value="SWIM-TYPE DOMAIN-CONTAINING PROTEIN"/>
    <property type="match status" value="1"/>
</dbReference>
<dbReference type="GO" id="GO:0006508">
    <property type="term" value="P:proteolysis"/>
    <property type="evidence" value="ECO:0007669"/>
    <property type="project" value="UniProtKB-KW"/>
</dbReference>
<dbReference type="InterPro" id="IPR038765">
    <property type="entry name" value="Papain-like_cys_pep_sf"/>
</dbReference>
<evidence type="ECO:0000256" key="2">
    <source>
        <dbReference type="ARBA" id="ARBA00022670"/>
    </source>
</evidence>
<dbReference type="InterPro" id="IPR052579">
    <property type="entry name" value="Zinc_finger_SWIM"/>
</dbReference>
<dbReference type="PANTHER" id="PTHR31569">
    <property type="entry name" value="SWIM-TYPE DOMAIN-CONTAINING PROTEIN"/>
    <property type="match status" value="1"/>
</dbReference>
<feature type="domain" description="Ubiquitin-like protease family profile" evidence="4">
    <location>
        <begin position="301"/>
        <end position="348"/>
    </location>
</feature>
<name>A0A225WZ92_9STRA</name>
<evidence type="ECO:0000256" key="1">
    <source>
        <dbReference type="ARBA" id="ARBA00005234"/>
    </source>
</evidence>
<evidence type="ECO:0000256" key="3">
    <source>
        <dbReference type="ARBA" id="ARBA00022801"/>
    </source>
</evidence>
<keyword evidence="7" id="KW-1185">Reference proteome</keyword>
<comment type="similarity">
    <text evidence="1">Belongs to the peptidase C48 family.</text>
</comment>
<dbReference type="Proteomes" id="UP000198211">
    <property type="component" value="Unassembled WGS sequence"/>
</dbReference>